<feature type="transmembrane region" description="Helical" evidence="19">
    <location>
        <begin position="206"/>
        <end position="225"/>
    </location>
</feature>
<evidence type="ECO:0000256" key="15">
    <source>
        <dbReference type="ARBA" id="ARBA00023136"/>
    </source>
</evidence>
<evidence type="ECO:0000256" key="17">
    <source>
        <dbReference type="ARBA" id="ARBA00023264"/>
    </source>
</evidence>
<evidence type="ECO:0000313" key="20">
    <source>
        <dbReference type="EMBL" id="MFC7290489.1"/>
    </source>
</evidence>
<keyword evidence="10 18" id="KW-0808">Transferase</keyword>
<dbReference type="EC" id="2.7.7.41" evidence="6 18"/>
<dbReference type="PROSITE" id="PS01315">
    <property type="entry name" value="CDS"/>
    <property type="match status" value="1"/>
</dbReference>
<protein>
    <recommendedName>
        <fullName evidence="7 18">Phosphatidate cytidylyltransferase</fullName>
        <ecNumber evidence="6 18">2.7.7.41</ecNumber>
    </recommendedName>
</protein>
<dbReference type="RefSeq" id="WP_382165423.1">
    <property type="nucleotide sequence ID" value="NZ_JBHTBR010000002.1"/>
</dbReference>
<dbReference type="Pfam" id="PF01148">
    <property type="entry name" value="CTP_transf_1"/>
    <property type="match status" value="1"/>
</dbReference>
<accession>A0ABW2IHB3</accession>
<evidence type="ECO:0000256" key="18">
    <source>
        <dbReference type="RuleBase" id="RU003938"/>
    </source>
</evidence>
<dbReference type="Proteomes" id="UP001596492">
    <property type="component" value="Unassembled WGS sequence"/>
</dbReference>
<feature type="transmembrane region" description="Helical" evidence="19">
    <location>
        <begin position="255"/>
        <end position="277"/>
    </location>
</feature>
<keyword evidence="9" id="KW-0444">Lipid biosynthesis</keyword>
<dbReference type="PANTHER" id="PTHR46382:SF1">
    <property type="entry name" value="PHOSPHATIDATE CYTIDYLYLTRANSFERASE"/>
    <property type="match status" value="1"/>
</dbReference>
<evidence type="ECO:0000313" key="21">
    <source>
        <dbReference type="Proteomes" id="UP001596492"/>
    </source>
</evidence>
<feature type="transmembrane region" description="Helical" evidence="19">
    <location>
        <begin position="66"/>
        <end position="84"/>
    </location>
</feature>
<evidence type="ECO:0000256" key="5">
    <source>
        <dbReference type="ARBA" id="ARBA00010185"/>
    </source>
</evidence>
<feature type="transmembrane region" description="Helical" evidence="19">
    <location>
        <begin position="116"/>
        <end position="134"/>
    </location>
</feature>
<feature type="transmembrane region" description="Helical" evidence="19">
    <location>
        <begin position="90"/>
        <end position="109"/>
    </location>
</feature>
<evidence type="ECO:0000256" key="8">
    <source>
        <dbReference type="ARBA" id="ARBA00022475"/>
    </source>
</evidence>
<reference evidence="21" key="1">
    <citation type="journal article" date="2019" name="Int. J. Syst. Evol. Microbiol.">
        <title>The Global Catalogue of Microorganisms (GCM) 10K type strain sequencing project: providing services to taxonomists for standard genome sequencing and annotation.</title>
        <authorList>
            <consortium name="The Broad Institute Genomics Platform"/>
            <consortium name="The Broad Institute Genome Sequencing Center for Infectious Disease"/>
            <person name="Wu L."/>
            <person name="Ma J."/>
        </authorList>
    </citation>
    <scope>NUCLEOTIDE SEQUENCE [LARGE SCALE GENOMIC DNA]</scope>
    <source>
        <strain evidence="21">CCUG 51308</strain>
    </source>
</reference>
<keyword evidence="13 19" id="KW-1133">Transmembrane helix</keyword>
<feature type="transmembrane region" description="Helical" evidence="19">
    <location>
        <begin position="180"/>
        <end position="200"/>
    </location>
</feature>
<name>A0ABW2IHB3_9PROT</name>
<keyword evidence="11 18" id="KW-0812">Transmembrane</keyword>
<evidence type="ECO:0000256" key="2">
    <source>
        <dbReference type="ARBA" id="ARBA00004651"/>
    </source>
</evidence>
<evidence type="ECO:0000256" key="10">
    <source>
        <dbReference type="ARBA" id="ARBA00022679"/>
    </source>
</evidence>
<evidence type="ECO:0000256" key="13">
    <source>
        <dbReference type="ARBA" id="ARBA00022989"/>
    </source>
</evidence>
<comment type="caution">
    <text evidence="20">The sequence shown here is derived from an EMBL/GenBank/DDBJ whole genome shotgun (WGS) entry which is preliminary data.</text>
</comment>
<evidence type="ECO:0000256" key="12">
    <source>
        <dbReference type="ARBA" id="ARBA00022695"/>
    </source>
</evidence>
<dbReference type="EMBL" id="JBHTBR010000002">
    <property type="protein sequence ID" value="MFC7290489.1"/>
    <property type="molecule type" value="Genomic_DNA"/>
</dbReference>
<sequence>MSLSASSKTGNFTKRILAAIVLAPIGIWAVMTGGIGLILITGVAAIVCACEWALMVSHNLPKWKRICICAVLSSGALTGVLVGSYHGLSIVLAVSAAAGLIAWVIGVVFRNNPASLLFGAIYVSLPFGAFIYLREFSDNAQMMMIAIFVIVWGTDSAGYLAGKAYGGPLLSPKNSPGKTWTGAIGGVIYAALAGAAVSNLTQTSLILWLVWAIFLSIASQQGDLLESSFKRRFGIKDMSNIIPGHGGLLDRLDGLMAAVTVAALINMFLPQFVAGLMGE</sequence>
<feature type="transmembrane region" description="Helical" evidence="19">
    <location>
        <begin position="12"/>
        <end position="29"/>
    </location>
</feature>
<evidence type="ECO:0000256" key="19">
    <source>
        <dbReference type="SAM" id="Phobius"/>
    </source>
</evidence>
<dbReference type="InterPro" id="IPR000374">
    <property type="entry name" value="PC_trans"/>
</dbReference>
<evidence type="ECO:0000256" key="16">
    <source>
        <dbReference type="ARBA" id="ARBA00023209"/>
    </source>
</evidence>
<keyword evidence="15 19" id="KW-0472">Membrane</keyword>
<keyword evidence="21" id="KW-1185">Reference proteome</keyword>
<gene>
    <name evidence="20" type="ORF">ACFQS8_02580</name>
</gene>
<evidence type="ECO:0000256" key="9">
    <source>
        <dbReference type="ARBA" id="ARBA00022516"/>
    </source>
</evidence>
<keyword evidence="17" id="KW-1208">Phospholipid metabolism</keyword>
<keyword evidence="8" id="KW-1003">Cell membrane</keyword>
<evidence type="ECO:0000256" key="3">
    <source>
        <dbReference type="ARBA" id="ARBA00005119"/>
    </source>
</evidence>
<organism evidence="20 21">
    <name type="scientific">Hirschia litorea</name>
    <dbReference type="NCBI Taxonomy" id="1199156"/>
    <lineage>
        <taxon>Bacteria</taxon>
        <taxon>Pseudomonadati</taxon>
        <taxon>Pseudomonadota</taxon>
        <taxon>Alphaproteobacteria</taxon>
        <taxon>Hyphomonadales</taxon>
        <taxon>Hyphomonadaceae</taxon>
        <taxon>Hirschia</taxon>
    </lineage>
</organism>
<keyword evidence="14" id="KW-0443">Lipid metabolism</keyword>
<evidence type="ECO:0000256" key="6">
    <source>
        <dbReference type="ARBA" id="ARBA00012487"/>
    </source>
</evidence>
<keyword evidence="16" id="KW-0594">Phospholipid biosynthesis</keyword>
<comment type="pathway">
    <text evidence="3 18">Phospholipid metabolism; CDP-diacylglycerol biosynthesis; CDP-diacylglycerol from sn-glycerol 3-phosphate: step 3/3.</text>
</comment>
<proteinExistence type="inferred from homology"/>
<evidence type="ECO:0000256" key="1">
    <source>
        <dbReference type="ARBA" id="ARBA00001698"/>
    </source>
</evidence>
<keyword evidence="12 18" id="KW-0548">Nucleotidyltransferase</keyword>
<evidence type="ECO:0000256" key="4">
    <source>
        <dbReference type="ARBA" id="ARBA00005189"/>
    </source>
</evidence>
<dbReference type="PANTHER" id="PTHR46382">
    <property type="entry name" value="PHOSPHATIDATE CYTIDYLYLTRANSFERASE"/>
    <property type="match status" value="1"/>
</dbReference>
<comment type="similarity">
    <text evidence="5 18">Belongs to the CDS family.</text>
</comment>
<comment type="subcellular location">
    <subcellularLocation>
        <location evidence="2">Cell membrane</location>
        <topology evidence="2">Multi-pass membrane protein</topology>
    </subcellularLocation>
</comment>
<evidence type="ECO:0000256" key="11">
    <source>
        <dbReference type="ARBA" id="ARBA00022692"/>
    </source>
</evidence>
<comment type="pathway">
    <text evidence="4">Lipid metabolism.</text>
</comment>
<evidence type="ECO:0000256" key="14">
    <source>
        <dbReference type="ARBA" id="ARBA00023098"/>
    </source>
</evidence>
<dbReference type="GO" id="GO:0016779">
    <property type="term" value="F:nucleotidyltransferase activity"/>
    <property type="evidence" value="ECO:0007669"/>
    <property type="project" value="UniProtKB-KW"/>
</dbReference>
<evidence type="ECO:0000256" key="7">
    <source>
        <dbReference type="ARBA" id="ARBA00019373"/>
    </source>
</evidence>
<comment type="catalytic activity">
    <reaction evidence="1 18">
        <text>a 1,2-diacyl-sn-glycero-3-phosphate + CTP + H(+) = a CDP-1,2-diacyl-sn-glycerol + diphosphate</text>
        <dbReference type="Rhea" id="RHEA:16229"/>
        <dbReference type="ChEBI" id="CHEBI:15378"/>
        <dbReference type="ChEBI" id="CHEBI:33019"/>
        <dbReference type="ChEBI" id="CHEBI:37563"/>
        <dbReference type="ChEBI" id="CHEBI:58332"/>
        <dbReference type="ChEBI" id="CHEBI:58608"/>
        <dbReference type="EC" id="2.7.7.41"/>
    </reaction>
</comment>